<feature type="region of interest" description="Disordered" evidence="1">
    <location>
        <begin position="332"/>
        <end position="351"/>
    </location>
</feature>
<feature type="domain" description="DUF8128" evidence="3">
    <location>
        <begin position="97"/>
        <end position="250"/>
    </location>
</feature>
<organism evidence="4 5">
    <name type="scientific">Frankia nepalensis</name>
    <dbReference type="NCBI Taxonomy" id="1836974"/>
    <lineage>
        <taxon>Bacteria</taxon>
        <taxon>Bacillati</taxon>
        <taxon>Actinomycetota</taxon>
        <taxon>Actinomycetes</taxon>
        <taxon>Frankiales</taxon>
        <taxon>Frankiaceae</taxon>
        <taxon>Frankia</taxon>
    </lineage>
</organism>
<reference evidence="4" key="1">
    <citation type="submission" date="2020-12" db="EMBL/GenBank/DDBJ databases">
        <title>Genomic characterization of non-nitrogen-fixing Frankia strains.</title>
        <authorList>
            <person name="Carlos-Shanley C."/>
            <person name="Guerra T."/>
            <person name="Hahn D."/>
        </authorList>
    </citation>
    <scope>NUCLEOTIDE SEQUENCE</scope>
    <source>
        <strain evidence="4">CN6</strain>
    </source>
</reference>
<dbReference type="PANTHER" id="PTHR30121:SF11">
    <property type="entry name" value="AAA+ ATPASE DOMAIN-CONTAINING PROTEIN"/>
    <property type="match status" value="1"/>
</dbReference>
<dbReference type="CDD" id="cd01127">
    <property type="entry name" value="TrwB_TraG_TraD_VirD4"/>
    <property type="match status" value="1"/>
</dbReference>
<keyword evidence="5" id="KW-1185">Reference proteome</keyword>
<keyword evidence="2" id="KW-1133">Transmembrane helix</keyword>
<dbReference type="InterPro" id="IPR051162">
    <property type="entry name" value="T4SS_component"/>
</dbReference>
<dbReference type="Gene3D" id="3.40.50.300">
    <property type="entry name" value="P-loop containing nucleotide triphosphate hydrolases"/>
    <property type="match status" value="2"/>
</dbReference>
<feature type="region of interest" description="Disordered" evidence="1">
    <location>
        <begin position="423"/>
        <end position="448"/>
    </location>
</feature>
<protein>
    <submittedName>
        <fullName evidence="4">TraM recognition domain-containing protein</fullName>
    </submittedName>
</protein>
<proteinExistence type="predicted"/>
<sequence>MRPDPRPLALAWPDPCDFTLAGSRRTWAATASAAALTPSALGGYLRDPWEPTHTLAGQLPVWGPFAGPVFALLIAAVLAWARRARRRYQHRLHDGAQLVTVLVPPTVDPDGAETLWANLAGLAQSGWRRLLTGQPHVAWEYLFDADGIRIQLWVPGGVPHGLVERAVEAAWPGARATAERPHPPLPTFALPGRRLLSAGGELRLARTETLPIRSDHRTDPLRALLAAPLGLTRDQRAAVQILARPVAGRRPARHTRPVVLRLLSRLLDLLLDLLTPSTHGRGAQAHQNGSPADHQNRLRQASENRAALPKNRGPRYETRIRYAVLTTVPYTTADPGADAGPRSLASDEAARKAQGQIQGRARAIAAAFTGYSDHNHYRRARLRDPLHALARRRLRRGDLLSVAELAALAHLPLDLAAPGLQRAGAKAVPPPPAIPTRGRDIRPIGLADSGQRRRPVGLHVADARHHVHVLGATGAGKSELLARMTLADVHAGRGVVNVDPKGDQINDILARLPLAAAHRVVLFDAETSTQPPCLNPLDQPDRHRAADNLTSIFSRIYADSWGPRTDDILRASLLTLAAGPGTPRLTDLPKLLESPAFRARALRAVDDEILLGFWQWYDQLTDGARAFAVAPLMNKLRGLLLRPFIRHTLAAGPSTVQIDDVLDHGGICLVRAAQDTLGVETAALLGSIVVSTVWQSVTRRARLSQHHRADAALYLDEAHYFLTLPYALDDMLTAARAYRLSITLAHQHLAQLPRHLEEAIATNARNKVFFAVSPTDARRLVGHVEPRLNEHDLAHLDVFHVAARLVVAGANTAPFTARTEPLPPAIPGRADQIRAIAHRRATRPTEPDRRRPRPAA</sequence>
<dbReference type="Pfam" id="PF26449">
    <property type="entry name" value="DUF8128"/>
    <property type="match status" value="1"/>
</dbReference>
<evidence type="ECO:0000256" key="1">
    <source>
        <dbReference type="SAM" id="MobiDB-lite"/>
    </source>
</evidence>
<dbReference type="InterPro" id="IPR027417">
    <property type="entry name" value="P-loop_NTPase"/>
</dbReference>
<evidence type="ECO:0000313" key="4">
    <source>
        <dbReference type="EMBL" id="MBL7630274.1"/>
    </source>
</evidence>
<evidence type="ECO:0000259" key="3">
    <source>
        <dbReference type="Pfam" id="PF26449"/>
    </source>
</evidence>
<dbReference type="SUPFAM" id="SSF52540">
    <property type="entry name" value="P-loop containing nucleoside triphosphate hydrolases"/>
    <property type="match status" value="1"/>
</dbReference>
<gene>
    <name evidence="4" type="ORF">I7412_24560</name>
</gene>
<accession>A0A937RK08</accession>
<dbReference type="Proteomes" id="UP000604475">
    <property type="component" value="Unassembled WGS sequence"/>
</dbReference>
<evidence type="ECO:0000256" key="2">
    <source>
        <dbReference type="SAM" id="Phobius"/>
    </source>
</evidence>
<dbReference type="AlphaFoldDB" id="A0A937RK08"/>
<name>A0A937RK08_9ACTN</name>
<feature type="transmembrane region" description="Helical" evidence="2">
    <location>
        <begin position="61"/>
        <end position="81"/>
    </location>
</feature>
<dbReference type="InterPro" id="IPR058441">
    <property type="entry name" value="DUF8128"/>
</dbReference>
<keyword evidence="2" id="KW-0472">Membrane</keyword>
<dbReference type="EMBL" id="JAEACQ010000245">
    <property type="protein sequence ID" value="MBL7630274.1"/>
    <property type="molecule type" value="Genomic_DNA"/>
</dbReference>
<evidence type="ECO:0000313" key="5">
    <source>
        <dbReference type="Proteomes" id="UP000604475"/>
    </source>
</evidence>
<dbReference type="PANTHER" id="PTHR30121">
    <property type="entry name" value="UNCHARACTERIZED PROTEIN YJGR-RELATED"/>
    <property type="match status" value="1"/>
</dbReference>
<feature type="region of interest" description="Disordered" evidence="1">
    <location>
        <begin position="280"/>
        <end position="313"/>
    </location>
</feature>
<comment type="caution">
    <text evidence="4">The sequence shown here is derived from an EMBL/GenBank/DDBJ whole genome shotgun (WGS) entry which is preliminary data.</text>
</comment>
<keyword evidence="2" id="KW-0812">Transmembrane</keyword>